<dbReference type="InParanoid" id="Q0F0L1"/>
<keyword evidence="2" id="KW-1185">Reference proteome</keyword>
<dbReference type="Proteomes" id="UP000005297">
    <property type="component" value="Unassembled WGS sequence"/>
</dbReference>
<gene>
    <name evidence="1" type="ORF">SPV1_06729</name>
</gene>
<dbReference type="AlphaFoldDB" id="Q0F0L1"/>
<accession>Q0F0L1</accession>
<reference evidence="1 2" key="1">
    <citation type="submission" date="2006-09" db="EMBL/GenBank/DDBJ databases">
        <authorList>
            <person name="Emerson D."/>
            <person name="Ferriera S."/>
            <person name="Johnson J."/>
            <person name="Kravitz S."/>
            <person name="Halpern A."/>
            <person name="Remington K."/>
            <person name="Beeson K."/>
            <person name="Tran B."/>
            <person name="Rogers Y.-H."/>
            <person name="Friedman R."/>
            <person name="Venter J.C."/>
        </authorList>
    </citation>
    <scope>NUCLEOTIDE SEQUENCE [LARGE SCALE GENOMIC DNA]</scope>
    <source>
        <strain evidence="1 2">PV-1</strain>
    </source>
</reference>
<evidence type="ECO:0000313" key="1">
    <source>
        <dbReference type="EMBL" id="EAU55017.1"/>
    </source>
</evidence>
<protein>
    <submittedName>
        <fullName evidence="1">Uncharacterized protein</fullName>
    </submittedName>
</protein>
<comment type="caution">
    <text evidence="1">The sequence shown here is derived from an EMBL/GenBank/DDBJ whole genome shotgun (WGS) entry which is preliminary data.</text>
</comment>
<dbReference type="EMBL" id="AATS01000004">
    <property type="protein sequence ID" value="EAU55017.1"/>
    <property type="molecule type" value="Genomic_DNA"/>
</dbReference>
<proteinExistence type="predicted"/>
<dbReference type="HOGENOM" id="CLU_3409630_0_0_0"/>
<organism evidence="1 2">
    <name type="scientific">Mariprofundus ferrooxydans PV-1</name>
    <dbReference type="NCBI Taxonomy" id="314345"/>
    <lineage>
        <taxon>Bacteria</taxon>
        <taxon>Pseudomonadati</taxon>
        <taxon>Pseudomonadota</taxon>
        <taxon>Candidatius Mariprofundia</taxon>
        <taxon>Mariprofundales</taxon>
        <taxon>Mariprofundaceae</taxon>
        <taxon>Mariprofundus</taxon>
    </lineage>
</organism>
<sequence>MAERGEHGQVLVGSGIMAEGIRYNVDGNG</sequence>
<name>Q0F0L1_9PROT</name>
<evidence type="ECO:0000313" key="2">
    <source>
        <dbReference type="Proteomes" id="UP000005297"/>
    </source>
</evidence>